<evidence type="ECO:0000313" key="1">
    <source>
        <dbReference type="EMBL" id="JAH86954.1"/>
    </source>
</evidence>
<organism evidence="1">
    <name type="scientific">Anguilla anguilla</name>
    <name type="common">European freshwater eel</name>
    <name type="synonym">Muraena anguilla</name>
    <dbReference type="NCBI Taxonomy" id="7936"/>
    <lineage>
        <taxon>Eukaryota</taxon>
        <taxon>Metazoa</taxon>
        <taxon>Chordata</taxon>
        <taxon>Craniata</taxon>
        <taxon>Vertebrata</taxon>
        <taxon>Euteleostomi</taxon>
        <taxon>Actinopterygii</taxon>
        <taxon>Neopterygii</taxon>
        <taxon>Teleostei</taxon>
        <taxon>Anguilliformes</taxon>
        <taxon>Anguillidae</taxon>
        <taxon>Anguilla</taxon>
    </lineage>
</organism>
<dbReference type="EMBL" id="GBXM01021623">
    <property type="protein sequence ID" value="JAH86954.1"/>
    <property type="molecule type" value="Transcribed_RNA"/>
</dbReference>
<proteinExistence type="predicted"/>
<reference evidence="1" key="1">
    <citation type="submission" date="2014-11" db="EMBL/GenBank/DDBJ databases">
        <authorList>
            <person name="Amaro Gonzalez C."/>
        </authorList>
    </citation>
    <scope>NUCLEOTIDE SEQUENCE</scope>
</reference>
<protein>
    <submittedName>
        <fullName evidence="1">Uncharacterized protein</fullName>
    </submittedName>
</protein>
<dbReference type="AlphaFoldDB" id="A0A0E9W992"/>
<reference evidence="1" key="2">
    <citation type="journal article" date="2015" name="Fish Shellfish Immunol.">
        <title>Early steps in the European eel (Anguilla anguilla)-Vibrio vulnificus interaction in the gills: Role of the RtxA13 toxin.</title>
        <authorList>
            <person name="Callol A."/>
            <person name="Pajuelo D."/>
            <person name="Ebbesson L."/>
            <person name="Teles M."/>
            <person name="MacKenzie S."/>
            <person name="Amaro C."/>
        </authorList>
    </citation>
    <scope>NUCLEOTIDE SEQUENCE</scope>
</reference>
<accession>A0A0E9W992</accession>
<name>A0A0E9W992_ANGAN</name>
<sequence>MRKQKLESPALQNLKRLHTKIYKIIARLTCQNDTKGTWLANEN</sequence>